<comment type="similarity">
    <text evidence="1 7">Belongs to the UPF0758 family.</text>
</comment>
<dbReference type="NCBIfam" id="NF000642">
    <property type="entry name" value="PRK00024.1"/>
    <property type="match status" value="1"/>
</dbReference>
<gene>
    <name evidence="9" type="ORF">EDC18_104122</name>
</gene>
<evidence type="ECO:0000256" key="4">
    <source>
        <dbReference type="ARBA" id="ARBA00022801"/>
    </source>
</evidence>
<dbReference type="OrthoDB" id="9804482at2"/>
<dbReference type="PANTHER" id="PTHR30471">
    <property type="entry name" value="DNA REPAIR PROTEIN RADC"/>
    <property type="match status" value="1"/>
</dbReference>
<evidence type="ECO:0000256" key="1">
    <source>
        <dbReference type="ARBA" id="ARBA00010243"/>
    </source>
</evidence>
<comment type="caution">
    <text evidence="9">The sequence shown here is derived from an EMBL/GenBank/DDBJ whole genome shotgun (WGS) entry which is preliminary data.</text>
</comment>
<dbReference type="Pfam" id="PF20582">
    <property type="entry name" value="UPF0758_N"/>
    <property type="match status" value="1"/>
</dbReference>
<dbReference type="RefSeq" id="WP_132251849.1">
    <property type="nucleotide sequence ID" value="NZ_SMAL01000004.1"/>
</dbReference>
<dbReference type="InterPro" id="IPR020891">
    <property type="entry name" value="UPF0758_CS"/>
</dbReference>
<evidence type="ECO:0000256" key="2">
    <source>
        <dbReference type="ARBA" id="ARBA00022670"/>
    </source>
</evidence>
<evidence type="ECO:0000256" key="5">
    <source>
        <dbReference type="ARBA" id="ARBA00022833"/>
    </source>
</evidence>
<dbReference type="GO" id="GO:0006508">
    <property type="term" value="P:proteolysis"/>
    <property type="evidence" value="ECO:0007669"/>
    <property type="project" value="UniProtKB-KW"/>
</dbReference>
<dbReference type="InterPro" id="IPR001405">
    <property type="entry name" value="UPF0758"/>
</dbReference>
<keyword evidence="6" id="KW-0482">Metalloprotease</keyword>
<keyword evidence="2" id="KW-0645">Protease</keyword>
<dbReference type="GO" id="GO:0046872">
    <property type="term" value="F:metal ion binding"/>
    <property type="evidence" value="ECO:0007669"/>
    <property type="project" value="UniProtKB-KW"/>
</dbReference>
<name>A0A4R3MPQ9_9FIRM</name>
<dbReference type="InterPro" id="IPR046778">
    <property type="entry name" value="UPF0758_N"/>
</dbReference>
<dbReference type="PROSITE" id="PS50249">
    <property type="entry name" value="MPN"/>
    <property type="match status" value="1"/>
</dbReference>
<feature type="domain" description="MPN" evidence="8">
    <location>
        <begin position="110"/>
        <end position="232"/>
    </location>
</feature>
<accession>A0A4R3MPQ9</accession>
<dbReference type="CDD" id="cd08071">
    <property type="entry name" value="MPN_DUF2466"/>
    <property type="match status" value="1"/>
</dbReference>
<evidence type="ECO:0000256" key="3">
    <source>
        <dbReference type="ARBA" id="ARBA00022723"/>
    </source>
</evidence>
<keyword evidence="4" id="KW-0378">Hydrolase</keyword>
<dbReference type="GO" id="GO:0008237">
    <property type="term" value="F:metallopeptidase activity"/>
    <property type="evidence" value="ECO:0007669"/>
    <property type="project" value="UniProtKB-KW"/>
</dbReference>
<keyword evidence="3" id="KW-0479">Metal-binding</keyword>
<dbReference type="Pfam" id="PF04002">
    <property type="entry name" value="RadC"/>
    <property type="match status" value="1"/>
</dbReference>
<dbReference type="AlphaFoldDB" id="A0A4R3MPQ9"/>
<keyword evidence="10" id="KW-1185">Reference proteome</keyword>
<evidence type="ECO:0000313" key="9">
    <source>
        <dbReference type="EMBL" id="TCT14972.1"/>
    </source>
</evidence>
<organism evidence="9 10">
    <name type="scientific">Natranaerovirga pectinivora</name>
    <dbReference type="NCBI Taxonomy" id="682400"/>
    <lineage>
        <taxon>Bacteria</taxon>
        <taxon>Bacillati</taxon>
        <taxon>Bacillota</taxon>
        <taxon>Clostridia</taxon>
        <taxon>Lachnospirales</taxon>
        <taxon>Natranaerovirgaceae</taxon>
        <taxon>Natranaerovirga</taxon>
    </lineage>
</organism>
<dbReference type="Gene3D" id="3.40.140.10">
    <property type="entry name" value="Cytidine Deaminase, domain 2"/>
    <property type="match status" value="1"/>
</dbReference>
<dbReference type="Proteomes" id="UP000294902">
    <property type="component" value="Unassembled WGS sequence"/>
</dbReference>
<reference evidence="9 10" key="1">
    <citation type="submission" date="2019-03" db="EMBL/GenBank/DDBJ databases">
        <title>Genomic Encyclopedia of Type Strains, Phase IV (KMG-IV): sequencing the most valuable type-strain genomes for metagenomic binning, comparative biology and taxonomic classification.</title>
        <authorList>
            <person name="Goeker M."/>
        </authorList>
    </citation>
    <scope>NUCLEOTIDE SEQUENCE [LARGE SCALE GENOMIC DNA]</scope>
    <source>
        <strain evidence="9 10">DSM 24629</strain>
    </source>
</reference>
<dbReference type="PANTHER" id="PTHR30471:SF3">
    <property type="entry name" value="UPF0758 PROTEIN YEES-RELATED"/>
    <property type="match status" value="1"/>
</dbReference>
<dbReference type="SUPFAM" id="SSF102712">
    <property type="entry name" value="JAB1/MPN domain"/>
    <property type="match status" value="1"/>
</dbReference>
<evidence type="ECO:0000256" key="6">
    <source>
        <dbReference type="ARBA" id="ARBA00023049"/>
    </source>
</evidence>
<sequence>MGQVRLTIKELPLSERPYEKCEKFGSEVLTDAELLAVIIRSGSKEERSIDLAHKILNLDSYKKGLLSLNYLSLKELTKIKGIGRVKAIQIKCVAELAKRMAKLQGVERFNINSPSSVANCYMEEMRHLNQEILKIVMLDTKNNVINDKMITKGTVNASLITPREIFIEAIKNEAVHIIILHNHPSGDPTPSREDILITKRIKQSGELIGIDVLDHIIIGDGKYTSFKERDLL</sequence>
<dbReference type="InterPro" id="IPR025657">
    <property type="entry name" value="RadC_JAB"/>
</dbReference>
<protein>
    <submittedName>
        <fullName evidence="9">DNA repair protein RadC</fullName>
    </submittedName>
</protein>
<dbReference type="NCBIfam" id="TIGR00608">
    <property type="entry name" value="radc"/>
    <property type="match status" value="1"/>
</dbReference>
<dbReference type="EMBL" id="SMAL01000004">
    <property type="protein sequence ID" value="TCT14972.1"/>
    <property type="molecule type" value="Genomic_DNA"/>
</dbReference>
<evidence type="ECO:0000259" key="8">
    <source>
        <dbReference type="PROSITE" id="PS50249"/>
    </source>
</evidence>
<evidence type="ECO:0000313" key="10">
    <source>
        <dbReference type="Proteomes" id="UP000294902"/>
    </source>
</evidence>
<dbReference type="PROSITE" id="PS01302">
    <property type="entry name" value="UPF0758"/>
    <property type="match status" value="1"/>
</dbReference>
<dbReference type="InterPro" id="IPR037518">
    <property type="entry name" value="MPN"/>
</dbReference>
<proteinExistence type="inferred from homology"/>
<keyword evidence="5" id="KW-0862">Zinc</keyword>
<evidence type="ECO:0000256" key="7">
    <source>
        <dbReference type="RuleBase" id="RU003797"/>
    </source>
</evidence>